<evidence type="ECO:0000313" key="3">
    <source>
        <dbReference type="Proteomes" id="UP001066276"/>
    </source>
</evidence>
<accession>A0AAV7PYR8</accession>
<sequence>MKAEPERRPKASERLKRGAETSREKNERKYARNAGRGAGPVKKVRSTELSGDYYLVPMMVLKGNLEDKNFDRHTTYRVITYYYTGHFRSAAECKISSHMSPPPLSPSGEMVDKVVSKQKDFDNSRCATLLVLPYS</sequence>
<evidence type="ECO:0000313" key="2">
    <source>
        <dbReference type="EMBL" id="KAJ1131658.1"/>
    </source>
</evidence>
<feature type="region of interest" description="Disordered" evidence="1">
    <location>
        <begin position="1"/>
        <end position="43"/>
    </location>
</feature>
<reference evidence="2" key="1">
    <citation type="journal article" date="2022" name="bioRxiv">
        <title>Sequencing and chromosome-scale assembly of the giantPleurodeles waltlgenome.</title>
        <authorList>
            <person name="Brown T."/>
            <person name="Elewa A."/>
            <person name="Iarovenko S."/>
            <person name="Subramanian E."/>
            <person name="Araus A.J."/>
            <person name="Petzold A."/>
            <person name="Susuki M."/>
            <person name="Suzuki K.-i.T."/>
            <person name="Hayashi T."/>
            <person name="Toyoda A."/>
            <person name="Oliveira C."/>
            <person name="Osipova E."/>
            <person name="Leigh N.D."/>
            <person name="Simon A."/>
            <person name="Yun M.H."/>
        </authorList>
    </citation>
    <scope>NUCLEOTIDE SEQUENCE</scope>
    <source>
        <strain evidence="2">20211129_DDA</strain>
        <tissue evidence="2">Liver</tissue>
    </source>
</reference>
<dbReference type="AlphaFoldDB" id="A0AAV7PYR8"/>
<name>A0AAV7PYR8_PLEWA</name>
<proteinExistence type="predicted"/>
<dbReference type="Proteomes" id="UP001066276">
    <property type="component" value="Chromosome 7"/>
</dbReference>
<gene>
    <name evidence="2" type="ORF">NDU88_009993</name>
</gene>
<protein>
    <submittedName>
        <fullName evidence="2">Uncharacterized protein</fullName>
    </submittedName>
</protein>
<evidence type="ECO:0000256" key="1">
    <source>
        <dbReference type="SAM" id="MobiDB-lite"/>
    </source>
</evidence>
<organism evidence="2 3">
    <name type="scientific">Pleurodeles waltl</name>
    <name type="common">Iberian ribbed newt</name>
    <dbReference type="NCBI Taxonomy" id="8319"/>
    <lineage>
        <taxon>Eukaryota</taxon>
        <taxon>Metazoa</taxon>
        <taxon>Chordata</taxon>
        <taxon>Craniata</taxon>
        <taxon>Vertebrata</taxon>
        <taxon>Euteleostomi</taxon>
        <taxon>Amphibia</taxon>
        <taxon>Batrachia</taxon>
        <taxon>Caudata</taxon>
        <taxon>Salamandroidea</taxon>
        <taxon>Salamandridae</taxon>
        <taxon>Pleurodelinae</taxon>
        <taxon>Pleurodeles</taxon>
    </lineage>
</organism>
<dbReference type="EMBL" id="JANPWB010000011">
    <property type="protein sequence ID" value="KAJ1131658.1"/>
    <property type="molecule type" value="Genomic_DNA"/>
</dbReference>
<feature type="compositionally biased region" description="Basic and acidic residues" evidence="1">
    <location>
        <begin position="1"/>
        <end position="30"/>
    </location>
</feature>
<keyword evidence="3" id="KW-1185">Reference proteome</keyword>
<comment type="caution">
    <text evidence="2">The sequence shown here is derived from an EMBL/GenBank/DDBJ whole genome shotgun (WGS) entry which is preliminary data.</text>
</comment>